<organism evidence="3 4">
    <name type="scientific">Artemisia annua</name>
    <name type="common">Sweet wormwood</name>
    <dbReference type="NCBI Taxonomy" id="35608"/>
    <lineage>
        <taxon>Eukaryota</taxon>
        <taxon>Viridiplantae</taxon>
        <taxon>Streptophyta</taxon>
        <taxon>Embryophyta</taxon>
        <taxon>Tracheophyta</taxon>
        <taxon>Spermatophyta</taxon>
        <taxon>Magnoliopsida</taxon>
        <taxon>eudicotyledons</taxon>
        <taxon>Gunneridae</taxon>
        <taxon>Pentapetalae</taxon>
        <taxon>asterids</taxon>
        <taxon>campanulids</taxon>
        <taxon>Asterales</taxon>
        <taxon>Asteraceae</taxon>
        <taxon>Asteroideae</taxon>
        <taxon>Anthemideae</taxon>
        <taxon>Artemisiinae</taxon>
        <taxon>Artemisia</taxon>
    </lineage>
</organism>
<dbReference type="GO" id="GO:0035251">
    <property type="term" value="F:UDP-glucosyltransferase activity"/>
    <property type="evidence" value="ECO:0007669"/>
    <property type="project" value="TreeGrafter"/>
</dbReference>
<dbReference type="FunFam" id="3.40.50.2000:FF:000064">
    <property type="entry name" value="Glycosyltransferase"/>
    <property type="match status" value="1"/>
</dbReference>
<comment type="similarity">
    <text evidence="1">Belongs to the UDP-glycosyltransferase family.</text>
</comment>
<sequence>MSIPGINPGKHILVFPYPAQGHMLSLLDLTHQLAIRKIFITICITPKNLPALTPLLSTHPNTIKTLVLPMPSHPDIPSGIENVKDLPLGGFKAMMVALRDLCNPIVAWFRENPNPPVAIVSDFFLGWTNDLARDLGIRRYCFSPSGTLALSVILSLWRYAPKRCDQDNENEVIKFSNIPNCPEYPWWQLSPIYRSYVKGEAISEFIKDGFFGNIASWGVVINSFSEMESIYFKYLMEELGHDRVFAVGPLLPPDSKAIERGGPSSHDVLSWLDTCATGSVVYVCFGSQAVLTNKQMEVVASGLEKSRVKFVWSVKEPTKGHAAGEYGAVPTGFEERVAERGLVVRGWAPQVAILSHDSVGAFLTHCGWNSIMEAVAAEVLMLTWPMNADQYSNATLLHELKVGMRACEGANTVPDPGELAELFRKSVSEEVRVERERVKKFAKAAKEAVVENGSSLAELNRLAVNLSH</sequence>
<dbReference type="CDD" id="cd03784">
    <property type="entry name" value="GT1_Gtf-like"/>
    <property type="match status" value="1"/>
</dbReference>
<dbReference type="FunFam" id="3.40.50.2000:FF:000143">
    <property type="entry name" value="UDP-glycosyltransferase 89B1"/>
    <property type="match status" value="1"/>
</dbReference>
<protein>
    <submittedName>
        <fullName evidence="3">UDP-glycosyltransferase 89B2</fullName>
    </submittedName>
</protein>
<dbReference type="SUPFAM" id="SSF53756">
    <property type="entry name" value="UDP-Glycosyltransferase/glycogen phosphorylase"/>
    <property type="match status" value="1"/>
</dbReference>
<keyword evidence="4" id="KW-1185">Reference proteome</keyword>
<dbReference type="EMBL" id="PKPP01000740">
    <property type="protein sequence ID" value="PWA89193.1"/>
    <property type="molecule type" value="Genomic_DNA"/>
</dbReference>
<keyword evidence="2 3" id="KW-0808">Transferase</keyword>
<name>A0A2U1PTY1_ARTAN</name>
<evidence type="ECO:0000313" key="4">
    <source>
        <dbReference type="Proteomes" id="UP000245207"/>
    </source>
</evidence>
<dbReference type="Gene3D" id="3.40.50.2000">
    <property type="entry name" value="Glycogen Phosphorylase B"/>
    <property type="match status" value="2"/>
</dbReference>
<reference evidence="3 4" key="1">
    <citation type="journal article" date="2018" name="Mol. Plant">
        <title>The genome of Artemisia annua provides insight into the evolution of Asteraceae family and artemisinin biosynthesis.</title>
        <authorList>
            <person name="Shen Q."/>
            <person name="Zhang L."/>
            <person name="Liao Z."/>
            <person name="Wang S."/>
            <person name="Yan T."/>
            <person name="Shi P."/>
            <person name="Liu M."/>
            <person name="Fu X."/>
            <person name="Pan Q."/>
            <person name="Wang Y."/>
            <person name="Lv Z."/>
            <person name="Lu X."/>
            <person name="Zhang F."/>
            <person name="Jiang W."/>
            <person name="Ma Y."/>
            <person name="Chen M."/>
            <person name="Hao X."/>
            <person name="Li L."/>
            <person name="Tang Y."/>
            <person name="Lv G."/>
            <person name="Zhou Y."/>
            <person name="Sun X."/>
            <person name="Brodelius P.E."/>
            <person name="Rose J.K.C."/>
            <person name="Tang K."/>
        </authorList>
    </citation>
    <scope>NUCLEOTIDE SEQUENCE [LARGE SCALE GENOMIC DNA]</scope>
    <source>
        <strain evidence="4">cv. Huhao1</strain>
        <tissue evidence="3">Leaf</tissue>
    </source>
</reference>
<dbReference type="Proteomes" id="UP000245207">
    <property type="component" value="Unassembled WGS sequence"/>
</dbReference>
<evidence type="ECO:0000256" key="2">
    <source>
        <dbReference type="ARBA" id="ARBA00022679"/>
    </source>
</evidence>
<dbReference type="InterPro" id="IPR002213">
    <property type="entry name" value="UDP_glucos_trans"/>
</dbReference>
<gene>
    <name evidence="3" type="ORF">CTI12_AA113480</name>
</gene>
<dbReference type="OrthoDB" id="5835829at2759"/>
<dbReference type="Pfam" id="PF00201">
    <property type="entry name" value="UDPGT"/>
    <property type="match status" value="1"/>
</dbReference>
<evidence type="ECO:0000256" key="1">
    <source>
        <dbReference type="ARBA" id="ARBA00009995"/>
    </source>
</evidence>
<evidence type="ECO:0000313" key="3">
    <source>
        <dbReference type="EMBL" id="PWA89193.1"/>
    </source>
</evidence>
<dbReference type="PANTHER" id="PTHR48047:SF8">
    <property type="entry name" value="FLAVONOL 3-O-GLUCOSYLTRANSFERASE UGT89B1"/>
    <property type="match status" value="1"/>
</dbReference>
<proteinExistence type="inferred from homology"/>
<accession>A0A2U1PTY1</accession>
<dbReference type="AlphaFoldDB" id="A0A2U1PTY1"/>
<comment type="caution">
    <text evidence="3">The sequence shown here is derived from an EMBL/GenBank/DDBJ whole genome shotgun (WGS) entry which is preliminary data.</text>
</comment>
<dbReference type="PANTHER" id="PTHR48047">
    <property type="entry name" value="GLYCOSYLTRANSFERASE"/>
    <property type="match status" value="1"/>
</dbReference>